<evidence type="ECO:0000313" key="2">
    <source>
        <dbReference type="Proteomes" id="UP001519342"/>
    </source>
</evidence>
<proteinExistence type="predicted"/>
<dbReference type="Proteomes" id="UP001519342">
    <property type="component" value="Unassembled WGS sequence"/>
</dbReference>
<name>A0ABS4GHT9_9FIRM</name>
<gene>
    <name evidence="1" type="ORF">J2Z76_003141</name>
</gene>
<keyword evidence="2" id="KW-1185">Reference proteome</keyword>
<sequence length="64" mass="7620">MNEFEKIKKMYDEGYRCIMYDDSKDGDMSIYFKNFESEASEAMRVSGFEEKMKIKSFVNNSSMK</sequence>
<reference evidence="1 2" key="1">
    <citation type="submission" date="2021-03" db="EMBL/GenBank/DDBJ databases">
        <title>Genomic Encyclopedia of Type Strains, Phase IV (KMG-IV): sequencing the most valuable type-strain genomes for metagenomic binning, comparative biology and taxonomic classification.</title>
        <authorList>
            <person name="Goeker M."/>
        </authorList>
    </citation>
    <scope>NUCLEOTIDE SEQUENCE [LARGE SCALE GENOMIC DNA]</scope>
    <source>
        <strain evidence="1 2">DSM 24004</strain>
    </source>
</reference>
<dbReference type="RefSeq" id="WP_209512953.1">
    <property type="nucleotide sequence ID" value="NZ_JAGGKS010000011.1"/>
</dbReference>
<evidence type="ECO:0000313" key="1">
    <source>
        <dbReference type="EMBL" id="MBP1927244.1"/>
    </source>
</evidence>
<comment type="caution">
    <text evidence="1">The sequence shown here is derived from an EMBL/GenBank/DDBJ whole genome shotgun (WGS) entry which is preliminary data.</text>
</comment>
<protein>
    <submittedName>
        <fullName evidence="1">Uncharacterized protein</fullName>
    </submittedName>
</protein>
<dbReference type="EMBL" id="JAGGKS010000011">
    <property type="protein sequence ID" value="MBP1927244.1"/>
    <property type="molecule type" value="Genomic_DNA"/>
</dbReference>
<organism evidence="1 2">
    <name type="scientific">Sedimentibacter acidaminivorans</name>
    <dbReference type="NCBI Taxonomy" id="913099"/>
    <lineage>
        <taxon>Bacteria</taxon>
        <taxon>Bacillati</taxon>
        <taxon>Bacillota</taxon>
        <taxon>Tissierellia</taxon>
        <taxon>Sedimentibacter</taxon>
    </lineage>
</organism>
<accession>A0ABS4GHT9</accession>